<dbReference type="STRING" id="67767.A0A0J7NQI9"/>
<dbReference type="OrthoDB" id="5783533at2759"/>
<sequence>MFESPRSLQEVCIDFICGNVLGLCEVHLGDTNVHSSGTPNNSTVSDEQDVCTLNSDGAEVAFDTTTGRTSSNDAPSNSATRLTFRHPDAFLPAEVSEQLLSNLCEKKTLSDLTITLFDSKTTRLRQRMVDIATLNKLKALHTLNVSGTEFNKHGLDIVVEDLPLLESLDISCTRVDDITPLRKCKDRLKTLNMYNLKISGCGNLIPVLLELNELRHLDISDEKDPHGFEVFAPAKPKITDFLRALNCMPYLTTLDLSGKDDINSKDLKNFIASHVHLRFLGLVHSDACYDESFIDSTHEDYRSDLV</sequence>
<accession>A0A0J7NQI9</accession>
<dbReference type="Proteomes" id="UP000036403">
    <property type="component" value="Unassembled WGS sequence"/>
</dbReference>
<dbReference type="InterPro" id="IPR032675">
    <property type="entry name" value="LRR_dom_sf"/>
</dbReference>
<name>A0A0J7NQI9_LASNI</name>
<organism evidence="2 3">
    <name type="scientific">Lasius niger</name>
    <name type="common">Black garden ant</name>
    <dbReference type="NCBI Taxonomy" id="67767"/>
    <lineage>
        <taxon>Eukaryota</taxon>
        <taxon>Metazoa</taxon>
        <taxon>Ecdysozoa</taxon>
        <taxon>Arthropoda</taxon>
        <taxon>Hexapoda</taxon>
        <taxon>Insecta</taxon>
        <taxon>Pterygota</taxon>
        <taxon>Neoptera</taxon>
        <taxon>Endopterygota</taxon>
        <taxon>Hymenoptera</taxon>
        <taxon>Apocrita</taxon>
        <taxon>Aculeata</taxon>
        <taxon>Formicoidea</taxon>
        <taxon>Formicidae</taxon>
        <taxon>Formicinae</taxon>
        <taxon>Lasius</taxon>
        <taxon>Lasius</taxon>
    </lineage>
</organism>
<dbReference type="InterPro" id="IPR056845">
    <property type="entry name" value="LRR_Zer-1"/>
</dbReference>
<dbReference type="PANTHER" id="PTHR12904">
    <property type="match status" value="1"/>
</dbReference>
<protein>
    <submittedName>
        <fullName evidence="2">Protein zyg-11-like protein b protein</fullName>
    </submittedName>
</protein>
<feature type="domain" description="Zer-1-like leucine-rich repeats region" evidence="1">
    <location>
        <begin position="158"/>
        <end position="259"/>
    </location>
</feature>
<dbReference type="Pfam" id="PF25013">
    <property type="entry name" value="LRR_Zer-1"/>
    <property type="match status" value="1"/>
</dbReference>
<dbReference type="PANTHER" id="PTHR12904:SF22">
    <property type="entry name" value="ZYG-11 FAMILY MEMBER B, CELL CYCLE REGULATOR"/>
    <property type="match status" value="1"/>
</dbReference>
<dbReference type="EMBL" id="LBMM01002517">
    <property type="protein sequence ID" value="KMQ94710.1"/>
    <property type="molecule type" value="Genomic_DNA"/>
</dbReference>
<dbReference type="InterPro" id="IPR051341">
    <property type="entry name" value="Zyg-11_UBL_adapter"/>
</dbReference>
<proteinExistence type="predicted"/>
<evidence type="ECO:0000313" key="3">
    <source>
        <dbReference type="Proteomes" id="UP000036403"/>
    </source>
</evidence>
<reference evidence="2 3" key="1">
    <citation type="submission" date="2015-04" db="EMBL/GenBank/DDBJ databases">
        <title>Lasius niger genome sequencing.</title>
        <authorList>
            <person name="Konorov E.A."/>
            <person name="Nikitin M.A."/>
            <person name="Kirill M.V."/>
            <person name="Chang P."/>
        </authorList>
    </citation>
    <scope>NUCLEOTIDE SEQUENCE [LARGE SCALE GENOMIC DNA]</scope>
    <source>
        <tissue evidence="2">Whole</tissue>
    </source>
</reference>
<dbReference type="AlphaFoldDB" id="A0A0J7NQI9"/>
<feature type="non-terminal residue" evidence="2">
    <location>
        <position position="306"/>
    </location>
</feature>
<dbReference type="PaxDb" id="67767-A0A0J7NQI9"/>
<comment type="caution">
    <text evidence="2">The sequence shown here is derived from an EMBL/GenBank/DDBJ whole genome shotgun (WGS) entry which is preliminary data.</text>
</comment>
<evidence type="ECO:0000313" key="2">
    <source>
        <dbReference type="EMBL" id="KMQ94710.1"/>
    </source>
</evidence>
<gene>
    <name evidence="2" type="ORF">RF55_5120</name>
</gene>
<keyword evidence="3" id="KW-1185">Reference proteome</keyword>
<dbReference type="Gene3D" id="3.80.10.10">
    <property type="entry name" value="Ribonuclease Inhibitor"/>
    <property type="match status" value="1"/>
</dbReference>
<evidence type="ECO:0000259" key="1">
    <source>
        <dbReference type="Pfam" id="PF25013"/>
    </source>
</evidence>
<dbReference type="GO" id="GO:0031462">
    <property type="term" value="C:Cul2-RING ubiquitin ligase complex"/>
    <property type="evidence" value="ECO:0007669"/>
    <property type="project" value="TreeGrafter"/>
</dbReference>
<dbReference type="SUPFAM" id="SSF52047">
    <property type="entry name" value="RNI-like"/>
    <property type="match status" value="1"/>
</dbReference>